<dbReference type="InterPro" id="IPR036388">
    <property type="entry name" value="WH-like_DNA-bd_sf"/>
</dbReference>
<sequence length="303" mass="33433">MNKSSELTPTRLRELRGFAAAARLLNFSRAARVAGCTPSVLSRRIAALEQATGSALFLRTTRRMTLTARGEQLLAYCERLETVMAELAVNLRPRSGELAGRLCVHLPASYGRTCIAPLLAQYMRSHPQVRIEASYDDTYVDLVETKVDLALRVGKLADASLVARRVGTMRRYLCAAPDYLASAPPLNDPSDLKQHRCIAFSNLRTGTLWQFMRQRQRRSVRIEPVLTCNDSQAVRDAILAGVGMGIQGDYMADGLVAEGRLVEVLTDWPPSSSPIHLVWLPGADRAQVVRSLIDFLVQALTGQ</sequence>
<comment type="caution">
    <text evidence="6">The sequence shown here is derived from an EMBL/GenBank/DDBJ whole genome shotgun (WGS) entry which is preliminary data.</text>
</comment>
<gene>
    <name evidence="6" type="ORF">EKH80_18860</name>
</gene>
<evidence type="ECO:0000313" key="7">
    <source>
        <dbReference type="Proteomes" id="UP000274358"/>
    </source>
</evidence>
<dbReference type="RefSeq" id="WP_126686343.1">
    <property type="nucleotide sequence ID" value="NZ_RYYV01000018.1"/>
</dbReference>
<accession>A0A3S0WTJ9</accession>
<evidence type="ECO:0000256" key="2">
    <source>
        <dbReference type="ARBA" id="ARBA00023015"/>
    </source>
</evidence>
<name>A0A3S0WTJ9_9GAMM</name>
<dbReference type="Proteomes" id="UP000274358">
    <property type="component" value="Unassembled WGS sequence"/>
</dbReference>
<dbReference type="Pfam" id="PF00126">
    <property type="entry name" value="HTH_1"/>
    <property type="match status" value="1"/>
</dbReference>
<dbReference type="SUPFAM" id="SSF46785">
    <property type="entry name" value="Winged helix' DNA-binding domain"/>
    <property type="match status" value="1"/>
</dbReference>
<dbReference type="GO" id="GO:0003700">
    <property type="term" value="F:DNA-binding transcription factor activity"/>
    <property type="evidence" value="ECO:0007669"/>
    <property type="project" value="InterPro"/>
</dbReference>
<dbReference type="InterPro" id="IPR000847">
    <property type="entry name" value="LysR_HTH_N"/>
</dbReference>
<dbReference type="AlphaFoldDB" id="A0A3S0WTJ9"/>
<comment type="similarity">
    <text evidence="1">Belongs to the LysR transcriptional regulatory family.</text>
</comment>
<keyword evidence="4" id="KW-0804">Transcription</keyword>
<reference evidence="6 7" key="1">
    <citation type="submission" date="2018-12" db="EMBL/GenBank/DDBJ databases">
        <title>Dyella dinghuensis sp. nov. DHOA06 and Dyella choica sp. nov. 4M-K27, isolated from forest soil.</title>
        <authorList>
            <person name="Qiu L.-H."/>
            <person name="Gao Z.-H."/>
        </authorList>
    </citation>
    <scope>NUCLEOTIDE SEQUENCE [LARGE SCALE GENOMIC DNA]</scope>
    <source>
        <strain evidence="6 7">4M-K27</strain>
    </source>
</reference>
<dbReference type="InterPro" id="IPR005119">
    <property type="entry name" value="LysR_subst-bd"/>
</dbReference>
<protein>
    <submittedName>
        <fullName evidence="6">LysR family transcriptional regulator</fullName>
    </submittedName>
</protein>
<dbReference type="EMBL" id="RYYV01000018">
    <property type="protein sequence ID" value="RUL71449.1"/>
    <property type="molecule type" value="Genomic_DNA"/>
</dbReference>
<feature type="domain" description="HTH lysR-type" evidence="5">
    <location>
        <begin position="10"/>
        <end position="67"/>
    </location>
</feature>
<keyword evidence="2" id="KW-0805">Transcription regulation</keyword>
<dbReference type="OrthoDB" id="9810065at2"/>
<keyword evidence="3" id="KW-0238">DNA-binding</keyword>
<dbReference type="PANTHER" id="PTHR30537">
    <property type="entry name" value="HTH-TYPE TRANSCRIPTIONAL REGULATOR"/>
    <property type="match status" value="1"/>
</dbReference>
<dbReference type="GO" id="GO:0043565">
    <property type="term" value="F:sequence-specific DNA binding"/>
    <property type="evidence" value="ECO:0007669"/>
    <property type="project" value="TreeGrafter"/>
</dbReference>
<dbReference type="PROSITE" id="PS50931">
    <property type="entry name" value="HTH_LYSR"/>
    <property type="match status" value="1"/>
</dbReference>
<proteinExistence type="inferred from homology"/>
<dbReference type="Gene3D" id="3.40.190.290">
    <property type="match status" value="1"/>
</dbReference>
<dbReference type="PANTHER" id="PTHR30537:SF3">
    <property type="entry name" value="TRANSCRIPTIONAL REGULATORY PROTEIN"/>
    <property type="match status" value="1"/>
</dbReference>
<dbReference type="CDD" id="cd08422">
    <property type="entry name" value="PBP2_CrgA_like"/>
    <property type="match status" value="1"/>
</dbReference>
<evidence type="ECO:0000259" key="5">
    <source>
        <dbReference type="PROSITE" id="PS50931"/>
    </source>
</evidence>
<dbReference type="InterPro" id="IPR058163">
    <property type="entry name" value="LysR-type_TF_proteobact-type"/>
</dbReference>
<dbReference type="Gene3D" id="1.10.10.10">
    <property type="entry name" value="Winged helix-like DNA-binding domain superfamily/Winged helix DNA-binding domain"/>
    <property type="match status" value="1"/>
</dbReference>
<evidence type="ECO:0000256" key="3">
    <source>
        <dbReference type="ARBA" id="ARBA00023125"/>
    </source>
</evidence>
<evidence type="ECO:0000256" key="4">
    <source>
        <dbReference type="ARBA" id="ARBA00023163"/>
    </source>
</evidence>
<organism evidence="6 7">
    <name type="scientific">Dyella choica</name>
    <dbReference type="NCBI Taxonomy" id="1927959"/>
    <lineage>
        <taxon>Bacteria</taxon>
        <taxon>Pseudomonadati</taxon>
        <taxon>Pseudomonadota</taxon>
        <taxon>Gammaproteobacteria</taxon>
        <taxon>Lysobacterales</taxon>
        <taxon>Rhodanobacteraceae</taxon>
        <taxon>Dyella</taxon>
    </lineage>
</organism>
<dbReference type="GO" id="GO:0006351">
    <property type="term" value="P:DNA-templated transcription"/>
    <property type="evidence" value="ECO:0007669"/>
    <property type="project" value="TreeGrafter"/>
</dbReference>
<dbReference type="SUPFAM" id="SSF53850">
    <property type="entry name" value="Periplasmic binding protein-like II"/>
    <property type="match status" value="1"/>
</dbReference>
<evidence type="ECO:0000313" key="6">
    <source>
        <dbReference type="EMBL" id="RUL71449.1"/>
    </source>
</evidence>
<dbReference type="InterPro" id="IPR036390">
    <property type="entry name" value="WH_DNA-bd_sf"/>
</dbReference>
<dbReference type="Pfam" id="PF03466">
    <property type="entry name" value="LysR_substrate"/>
    <property type="match status" value="1"/>
</dbReference>
<evidence type="ECO:0000256" key="1">
    <source>
        <dbReference type="ARBA" id="ARBA00009437"/>
    </source>
</evidence>
<keyword evidence="7" id="KW-1185">Reference proteome</keyword>